<evidence type="ECO:0000313" key="1">
    <source>
        <dbReference type="EMBL" id="UYV84439.1"/>
    </source>
</evidence>
<organism evidence="1 2">
    <name type="scientific">Cordylochernes scorpioides</name>
    <dbReference type="NCBI Taxonomy" id="51811"/>
    <lineage>
        <taxon>Eukaryota</taxon>
        <taxon>Metazoa</taxon>
        <taxon>Ecdysozoa</taxon>
        <taxon>Arthropoda</taxon>
        <taxon>Chelicerata</taxon>
        <taxon>Arachnida</taxon>
        <taxon>Pseudoscorpiones</taxon>
        <taxon>Cheliferoidea</taxon>
        <taxon>Chernetidae</taxon>
        <taxon>Cordylochernes</taxon>
    </lineage>
</organism>
<proteinExistence type="predicted"/>
<dbReference type="Proteomes" id="UP001235939">
    <property type="component" value="Chromosome X"/>
</dbReference>
<sequence length="119" mass="13633">MSELTESEIEECKKMLETISIQINQILSSIQSNIGPLKDNLASMESRLRRFENSEDDVPETTPPSVRIAANSPRLDTMEYFAKIKPPTYDGQTSWSCYKTQFEVVALDNRWNPSDNNEQ</sequence>
<evidence type="ECO:0000313" key="2">
    <source>
        <dbReference type="Proteomes" id="UP001235939"/>
    </source>
</evidence>
<keyword evidence="2" id="KW-1185">Reference proteome</keyword>
<gene>
    <name evidence="1" type="ORF">LAZ67_X002168</name>
</gene>
<dbReference type="EMBL" id="CP092886">
    <property type="protein sequence ID" value="UYV84439.1"/>
    <property type="molecule type" value="Genomic_DNA"/>
</dbReference>
<name>A0ABY6LVB1_9ARAC</name>
<accession>A0ABY6LVB1</accession>
<reference evidence="1 2" key="1">
    <citation type="submission" date="2022-03" db="EMBL/GenBank/DDBJ databases">
        <title>A chromosomal length assembly of Cordylochernes scorpioides.</title>
        <authorList>
            <person name="Zeh D."/>
            <person name="Zeh J."/>
        </authorList>
    </citation>
    <scope>NUCLEOTIDE SEQUENCE [LARGE SCALE GENOMIC DNA]</scope>
    <source>
        <strain evidence="1">IN4F17</strain>
        <tissue evidence="1">Whole Body</tissue>
    </source>
</reference>
<protein>
    <submittedName>
        <fullName evidence="1">Uncharacterized protein</fullName>
    </submittedName>
</protein>